<dbReference type="SUPFAM" id="SSF46894">
    <property type="entry name" value="C-terminal effector domain of the bipartite response regulators"/>
    <property type="match status" value="1"/>
</dbReference>
<keyword evidence="9" id="KW-1185">Reference proteome</keyword>
<evidence type="ECO:0000256" key="3">
    <source>
        <dbReference type="PROSITE-ProRule" id="PRU00169"/>
    </source>
</evidence>
<organism evidence="8 9">
    <name type="scientific">Solirubrobacter phytolaccae</name>
    <dbReference type="NCBI Taxonomy" id="1404360"/>
    <lineage>
        <taxon>Bacteria</taxon>
        <taxon>Bacillati</taxon>
        <taxon>Actinomycetota</taxon>
        <taxon>Thermoleophilia</taxon>
        <taxon>Solirubrobacterales</taxon>
        <taxon>Solirubrobacteraceae</taxon>
        <taxon>Solirubrobacter</taxon>
    </lineage>
</organism>
<dbReference type="PANTHER" id="PTHR43214">
    <property type="entry name" value="TWO-COMPONENT RESPONSE REGULATOR"/>
    <property type="match status" value="1"/>
</dbReference>
<dbReference type="InterPro" id="IPR001789">
    <property type="entry name" value="Sig_transdc_resp-reg_receiver"/>
</dbReference>
<dbReference type="SMART" id="SM00421">
    <property type="entry name" value="HTH_LUXR"/>
    <property type="match status" value="1"/>
</dbReference>
<dbReference type="Gene3D" id="3.40.50.2300">
    <property type="match status" value="1"/>
</dbReference>
<dbReference type="CDD" id="cd06170">
    <property type="entry name" value="LuxR_C_like"/>
    <property type="match status" value="1"/>
</dbReference>
<dbReference type="SMART" id="SM00086">
    <property type="entry name" value="PAC"/>
    <property type="match status" value="1"/>
</dbReference>
<protein>
    <submittedName>
        <fullName evidence="8">PAS domain S-box protein</fullName>
    </submittedName>
</protein>
<dbReference type="GO" id="GO:0006355">
    <property type="term" value="P:regulation of DNA-templated transcription"/>
    <property type="evidence" value="ECO:0007669"/>
    <property type="project" value="InterPro"/>
</dbReference>
<reference evidence="8" key="1">
    <citation type="submission" date="2022-10" db="EMBL/GenBank/DDBJ databases">
        <title>The WGS of Solirubrobacter phytolaccae KCTC 29190.</title>
        <authorList>
            <person name="Jiang Z."/>
        </authorList>
    </citation>
    <scope>NUCLEOTIDE SEQUENCE</scope>
    <source>
        <strain evidence="8">KCTC 29190</strain>
    </source>
</reference>
<evidence type="ECO:0000259" key="6">
    <source>
        <dbReference type="PROSITE" id="PS50112"/>
    </source>
</evidence>
<dbReference type="NCBIfam" id="TIGR00229">
    <property type="entry name" value="sensory_box"/>
    <property type="match status" value="1"/>
</dbReference>
<dbReference type="RefSeq" id="WP_270024893.1">
    <property type="nucleotide sequence ID" value="NZ_JAPDDP010000014.1"/>
</dbReference>
<dbReference type="SUPFAM" id="SSF52172">
    <property type="entry name" value="CheY-like"/>
    <property type="match status" value="1"/>
</dbReference>
<dbReference type="Pfam" id="PF08448">
    <property type="entry name" value="PAS_4"/>
    <property type="match status" value="1"/>
</dbReference>
<evidence type="ECO:0000313" key="9">
    <source>
        <dbReference type="Proteomes" id="UP001147653"/>
    </source>
</evidence>
<evidence type="ECO:0000256" key="2">
    <source>
        <dbReference type="ARBA" id="ARBA00023125"/>
    </source>
</evidence>
<evidence type="ECO:0000259" key="4">
    <source>
        <dbReference type="PROSITE" id="PS50043"/>
    </source>
</evidence>
<keyword evidence="2" id="KW-0238">DNA-binding</keyword>
<dbReference type="PROSITE" id="PS50043">
    <property type="entry name" value="HTH_LUXR_2"/>
    <property type="match status" value="1"/>
</dbReference>
<dbReference type="InterPro" id="IPR035965">
    <property type="entry name" value="PAS-like_dom_sf"/>
</dbReference>
<feature type="domain" description="PAC" evidence="7">
    <location>
        <begin position="94"/>
        <end position="147"/>
    </location>
</feature>
<comment type="caution">
    <text evidence="8">The sequence shown here is derived from an EMBL/GenBank/DDBJ whole genome shotgun (WGS) entry which is preliminary data.</text>
</comment>
<dbReference type="PROSITE" id="PS50113">
    <property type="entry name" value="PAC"/>
    <property type="match status" value="1"/>
</dbReference>
<dbReference type="EMBL" id="JAPDDP010000014">
    <property type="protein sequence ID" value="MDA0180578.1"/>
    <property type="molecule type" value="Genomic_DNA"/>
</dbReference>
<dbReference type="InterPro" id="IPR000792">
    <property type="entry name" value="Tscrpt_reg_LuxR_C"/>
</dbReference>
<dbReference type="Gene3D" id="3.30.450.20">
    <property type="entry name" value="PAS domain"/>
    <property type="match status" value="2"/>
</dbReference>
<dbReference type="InterPro" id="IPR029016">
    <property type="entry name" value="GAF-like_dom_sf"/>
</dbReference>
<feature type="domain" description="PAS" evidence="6">
    <location>
        <begin position="22"/>
        <end position="66"/>
    </location>
</feature>
<dbReference type="InterPro" id="IPR001610">
    <property type="entry name" value="PAC"/>
</dbReference>
<dbReference type="Proteomes" id="UP001147653">
    <property type="component" value="Unassembled WGS sequence"/>
</dbReference>
<dbReference type="InterPro" id="IPR011006">
    <property type="entry name" value="CheY-like_superfamily"/>
</dbReference>
<evidence type="ECO:0000259" key="5">
    <source>
        <dbReference type="PROSITE" id="PS50110"/>
    </source>
</evidence>
<dbReference type="SUPFAM" id="SSF55781">
    <property type="entry name" value="GAF domain-like"/>
    <property type="match status" value="1"/>
</dbReference>
<dbReference type="PROSITE" id="PS50110">
    <property type="entry name" value="RESPONSE_REGULATORY"/>
    <property type="match status" value="1"/>
</dbReference>
<feature type="domain" description="HTH luxR-type" evidence="4">
    <location>
        <begin position="591"/>
        <end position="656"/>
    </location>
</feature>
<accession>A0A9X3N6F1</accession>
<dbReference type="PROSITE" id="PS50112">
    <property type="entry name" value="PAS"/>
    <property type="match status" value="1"/>
</dbReference>
<dbReference type="Pfam" id="PF00196">
    <property type="entry name" value="GerE"/>
    <property type="match status" value="1"/>
</dbReference>
<dbReference type="InterPro" id="IPR039420">
    <property type="entry name" value="WalR-like"/>
</dbReference>
<dbReference type="InterPro" id="IPR000014">
    <property type="entry name" value="PAS"/>
</dbReference>
<dbReference type="Gene3D" id="3.30.450.40">
    <property type="match status" value="1"/>
</dbReference>
<dbReference type="GO" id="GO:0000160">
    <property type="term" value="P:phosphorelay signal transduction system"/>
    <property type="evidence" value="ECO:0007669"/>
    <property type="project" value="InterPro"/>
</dbReference>
<dbReference type="InterPro" id="IPR016032">
    <property type="entry name" value="Sig_transdc_resp-reg_C-effctor"/>
</dbReference>
<gene>
    <name evidence="8" type="ORF">OJ997_09765</name>
</gene>
<dbReference type="InterPro" id="IPR000700">
    <property type="entry name" value="PAS-assoc_C"/>
</dbReference>
<dbReference type="InterPro" id="IPR058245">
    <property type="entry name" value="NreC/VraR/RcsB-like_REC"/>
</dbReference>
<dbReference type="CDD" id="cd00130">
    <property type="entry name" value="PAS"/>
    <property type="match status" value="2"/>
</dbReference>
<dbReference type="AlphaFoldDB" id="A0A9X3N6F1"/>
<evidence type="ECO:0000259" key="7">
    <source>
        <dbReference type="PROSITE" id="PS50113"/>
    </source>
</evidence>
<dbReference type="CDD" id="cd17535">
    <property type="entry name" value="REC_NarL-like"/>
    <property type="match status" value="1"/>
</dbReference>
<dbReference type="SMART" id="SM00091">
    <property type="entry name" value="PAS"/>
    <property type="match status" value="2"/>
</dbReference>
<dbReference type="SMART" id="SM00448">
    <property type="entry name" value="REC"/>
    <property type="match status" value="1"/>
</dbReference>
<dbReference type="PRINTS" id="PR00038">
    <property type="entry name" value="HTHLUXR"/>
</dbReference>
<dbReference type="GO" id="GO:0003677">
    <property type="term" value="F:DNA binding"/>
    <property type="evidence" value="ECO:0007669"/>
    <property type="project" value="UniProtKB-KW"/>
</dbReference>
<feature type="domain" description="Response regulatory" evidence="5">
    <location>
        <begin position="449"/>
        <end position="563"/>
    </location>
</feature>
<evidence type="ECO:0000256" key="1">
    <source>
        <dbReference type="ARBA" id="ARBA00022553"/>
    </source>
</evidence>
<proteinExistence type="predicted"/>
<name>A0A9X3N6F1_9ACTN</name>
<dbReference type="Pfam" id="PF13426">
    <property type="entry name" value="PAS_9"/>
    <property type="match status" value="1"/>
</dbReference>
<dbReference type="InterPro" id="IPR013656">
    <property type="entry name" value="PAS_4"/>
</dbReference>
<dbReference type="SUPFAM" id="SSF55785">
    <property type="entry name" value="PYP-like sensor domain (PAS domain)"/>
    <property type="match status" value="2"/>
</dbReference>
<evidence type="ECO:0000313" key="8">
    <source>
        <dbReference type="EMBL" id="MDA0180578.1"/>
    </source>
</evidence>
<dbReference type="Pfam" id="PF00072">
    <property type="entry name" value="Response_reg"/>
    <property type="match status" value="1"/>
</dbReference>
<feature type="modified residue" description="4-aspartylphosphate" evidence="3">
    <location>
        <position position="498"/>
    </location>
</feature>
<keyword evidence="1 3" id="KW-0597">Phosphoprotein</keyword>
<sequence>MPGIGSTDPDDPAAELGSADPARGYLAGLIDILDAAVVATDREFTVTGWNPGAERMYGCSAAEVLGHPVRALAVLPGDLSLARLERELTERGRSRIELVARRRDGVHFDVEVTAGAIRAQSNGELIGYLAIHRDVTQRGREEARLRASEHRTEAVVEGVTEAFCVFDEHRRCAYLNARAVLLLNDLTGRSLARADLVGQAVADVFPGFAGSEVEAHVVTAGHNQQTVVFELPLGHRWFHVHVSPSPRETTVAIHEITERKLVEADRHRRTQQQSALADLARRAAIDDDIQDLRTDAVDAIVGILGADRALVVEHERADDRYRVRAAAGRAPEAIGQVLGPTAAGPLLARAMAQGDTVLYEDAAETGLVAAPREGTGWVVVGVPGLDTPFGALAVLACQRRFGPDEADFLRAAASVLATAAARAQGERALDEVRAAVPALDRPGVDKRLRLLLVEAHAALREAMGAALEAEPDVGDVRQAGSLAEARTMTDDVDVALVDLLLPDGDGAELIADLRRRSPDAQALIISARADRAAAASAVEHGAAGVLTEQTHLLDVIAAIRRVRCGEPLMPLAEVVDLLRLAGRRRERELDDRRALDSLTAREREVLHLLAEGLGNRAAAAQLHVSPRTHRNHVANILAKLGVHSQLQALLFALRYGVIEIGQPGEPA</sequence>